<dbReference type="AlphaFoldDB" id="A0A1I7ZCF8"/>
<evidence type="ECO:0000259" key="2">
    <source>
        <dbReference type="Pfam" id="PF14048"/>
    </source>
</evidence>
<feature type="region of interest" description="Disordered" evidence="1">
    <location>
        <begin position="1"/>
        <end position="39"/>
    </location>
</feature>
<dbReference type="Pfam" id="PF14048">
    <property type="entry name" value="MBD_C"/>
    <property type="match status" value="1"/>
</dbReference>
<dbReference type="Proteomes" id="UP000095287">
    <property type="component" value="Unplaced"/>
</dbReference>
<evidence type="ECO:0000313" key="4">
    <source>
        <dbReference type="WBParaSite" id="L893_g25001.t1"/>
    </source>
</evidence>
<proteinExistence type="predicted"/>
<keyword evidence="3" id="KW-1185">Reference proteome</keyword>
<name>A0A1I7ZCF8_9BILA</name>
<reference evidence="4" key="1">
    <citation type="submission" date="2016-11" db="UniProtKB">
        <authorList>
            <consortium name="WormBaseParasite"/>
        </authorList>
    </citation>
    <scope>IDENTIFICATION</scope>
</reference>
<evidence type="ECO:0000256" key="1">
    <source>
        <dbReference type="SAM" id="MobiDB-lite"/>
    </source>
</evidence>
<sequence>MGRPKKSEAGNLNLKKGKKNASRSNANSRTGFDGPTTAPYRKTVSIFKQPVTLVHTTSRESKAATNEQLRRGTAMAHGAAAREARPRQIFWTKCFDNISAMVPINRAERVNVEDNEHIPQKLTLPIKTETVISTISEEAAAASLVSTMCSGELDVQGQKATKKQIESNPAVNLNVDQPFVQLNSLTDQDIVTQERRVIDARKRLSELRRQYAIDV</sequence>
<feature type="domain" description="Methyl-CpG binding protein 2/3 C-terminal" evidence="2">
    <location>
        <begin position="116"/>
        <end position="206"/>
    </location>
</feature>
<organism evidence="3 4">
    <name type="scientific">Steinernema glaseri</name>
    <dbReference type="NCBI Taxonomy" id="37863"/>
    <lineage>
        <taxon>Eukaryota</taxon>
        <taxon>Metazoa</taxon>
        <taxon>Ecdysozoa</taxon>
        <taxon>Nematoda</taxon>
        <taxon>Chromadorea</taxon>
        <taxon>Rhabditida</taxon>
        <taxon>Tylenchina</taxon>
        <taxon>Panagrolaimomorpha</taxon>
        <taxon>Strongyloidoidea</taxon>
        <taxon>Steinernematidae</taxon>
        <taxon>Steinernema</taxon>
    </lineage>
</organism>
<dbReference type="WBParaSite" id="L893_g25001.t1">
    <property type="protein sequence ID" value="L893_g25001.t1"/>
    <property type="gene ID" value="L893_g25001"/>
</dbReference>
<accession>A0A1I7ZCF8</accession>
<protein>
    <submittedName>
        <fullName evidence="4">MBD_C domain-containing protein</fullName>
    </submittedName>
</protein>
<evidence type="ECO:0000313" key="3">
    <source>
        <dbReference type="Proteomes" id="UP000095287"/>
    </source>
</evidence>
<dbReference type="InterPro" id="IPR025884">
    <property type="entry name" value="MeCpG-bd_2/3_C_dom"/>
</dbReference>